<feature type="binding site" evidence="2">
    <location>
        <position position="240"/>
    </location>
    <ligand>
        <name>a divalent metal cation</name>
        <dbReference type="ChEBI" id="CHEBI:60240"/>
        <label>1</label>
    </ligand>
</feature>
<keyword evidence="2" id="KW-0479">Metal-binding</keyword>
<dbReference type="Pfam" id="PF01784">
    <property type="entry name" value="DUF34_NIF3"/>
    <property type="match status" value="1"/>
</dbReference>
<dbReference type="PANTHER" id="PTHR13799:SF13">
    <property type="entry name" value="NIF3-LIKE PROTEIN 1"/>
    <property type="match status" value="1"/>
</dbReference>
<evidence type="ECO:0000256" key="2">
    <source>
        <dbReference type="PIRSR" id="PIRSR602678-1"/>
    </source>
</evidence>
<dbReference type="OrthoDB" id="3345469at2759"/>
<feature type="binding site" evidence="2">
    <location>
        <position position="113"/>
    </location>
    <ligand>
        <name>a divalent metal cation</name>
        <dbReference type="ChEBI" id="CHEBI:60240"/>
        <label>1</label>
    </ligand>
</feature>
<evidence type="ECO:0000313" key="4">
    <source>
        <dbReference type="Proteomes" id="UP000240830"/>
    </source>
</evidence>
<dbReference type="GO" id="GO:0005739">
    <property type="term" value="C:mitochondrion"/>
    <property type="evidence" value="ECO:0007669"/>
    <property type="project" value="EnsemblFungi"/>
</dbReference>
<name>A0A2H9TPX9_9FUNG</name>
<comment type="caution">
    <text evidence="3">The sequence shown here is derived from an EMBL/GenBank/DDBJ whole genome shotgun (WGS) entry which is preliminary data.</text>
</comment>
<dbReference type="PANTHER" id="PTHR13799">
    <property type="entry name" value="NGG1 INTERACTING FACTOR 3"/>
    <property type="match status" value="1"/>
</dbReference>
<dbReference type="InterPro" id="IPR036069">
    <property type="entry name" value="DUF34/NIF3_sf"/>
</dbReference>
<dbReference type="Proteomes" id="UP000240830">
    <property type="component" value="Unassembled WGS sequence"/>
</dbReference>
<proteinExistence type="inferred from homology"/>
<sequence length="284" mass="31161">MHIRHKALSNFMRAMESIAPLSLADRSWDNVGLLLESPTVVDNPCRVLLTVDLTEPVYNEAVNKGISIILAYHPPWFRGEKSLTLDQSRGMMRMVTLCAASGISIYSPHSALDAIRGGVNDHVVDIITDKTFEKSVPIQSVSNGDNDCGVGRIVSLTAPESIRNIVKRWCEYVKIPNLRVALPDGVTLDDSVDSIAVCVGSGATVLNGAEASLYFTGEMSHHEILKANIAHNAAVILTEHTNCERGFLRDVLRQRLVDELEKSDTPFEICVSKVDRDPIEIVSV</sequence>
<protein>
    <submittedName>
        <fullName evidence="3">Nif3p</fullName>
    </submittedName>
</protein>
<gene>
    <name evidence="3" type="ORF">PSACC_00366</name>
</gene>
<reference evidence="3 4" key="1">
    <citation type="submission" date="2016-10" db="EMBL/GenBank/DDBJ databases">
        <title>The genome of Paramicrosporidium saccamoebae is the missing link in understanding Cryptomycota and Microsporidia evolution.</title>
        <authorList>
            <person name="Quandt C.A."/>
            <person name="Beaudet D."/>
            <person name="Corsaro D."/>
            <person name="Michel R."/>
            <person name="Corradi N."/>
            <person name="James T."/>
        </authorList>
    </citation>
    <scope>NUCLEOTIDE SEQUENCE [LARGE SCALE GENOMIC DNA]</scope>
    <source>
        <strain evidence="3 4">KSL3</strain>
    </source>
</reference>
<dbReference type="SUPFAM" id="SSF102705">
    <property type="entry name" value="NIF3 (NGG1p interacting factor 3)-like"/>
    <property type="match status" value="1"/>
</dbReference>
<organism evidence="3 4">
    <name type="scientific">Paramicrosporidium saccamoebae</name>
    <dbReference type="NCBI Taxonomy" id="1246581"/>
    <lineage>
        <taxon>Eukaryota</taxon>
        <taxon>Fungi</taxon>
        <taxon>Fungi incertae sedis</taxon>
        <taxon>Cryptomycota</taxon>
        <taxon>Cryptomycota incertae sedis</taxon>
        <taxon>Paramicrosporidium</taxon>
    </lineage>
</organism>
<dbReference type="GO" id="GO:0046872">
    <property type="term" value="F:metal ion binding"/>
    <property type="evidence" value="ECO:0007669"/>
    <property type="project" value="UniProtKB-KW"/>
</dbReference>
<dbReference type="STRING" id="1246581.A0A2H9TPX9"/>
<dbReference type="FunFam" id="3.40.1390.30:FF:000001">
    <property type="entry name" value="GTP cyclohydrolase 1 type 2"/>
    <property type="match status" value="1"/>
</dbReference>
<keyword evidence="4" id="KW-1185">Reference proteome</keyword>
<dbReference type="InterPro" id="IPR002678">
    <property type="entry name" value="DUF34/NIF3"/>
</dbReference>
<dbReference type="Gene3D" id="3.40.1390.30">
    <property type="entry name" value="NIF3 (NGG1p interacting factor 3)-like"/>
    <property type="match status" value="1"/>
</dbReference>
<feature type="binding site" evidence="2">
    <location>
        <position position="244"/>
    </location>
    <ligand>
        <name>a divalent metal cation</name>
        <dbReference type="ChEBI" id="CHEBI:60240"/>
        <label>1</label>
    </ligand>
</feature>
<comment type="similarity">
    <text evidence="1">Belongs to the GTP cyclohydrolase I type 2/NIF3 family.</text>
</comment>
<evidence type="ECO:0000256" key="1">
    <source>
        <dbReference type="ARBA" id="ARBA00006964"/>
    </source>
</evidence>
<evidence type="ECO:0000313" key="3">
    <source>
        <dbReference type="EMBL" id="PJF19811.1"/>
    </source>
</evidence>
<feature type="binding site" evidence="2">
    <location>
        <position position="73"/>
    </location>
    <ligand>
        <name>a divalent metal cation</name>
        <dbReference type="ChEBI" id="CHEBI:60240"/>
        <label>1</label>
    </ligand>
</feature>
<dbReference type="EMBL" id="MTSL01000041">
    <property type="protein sequence ID" value="PJF19811.1"/>
    <property type="molecule type" value="Genomic_DNA"/>
</dbReference>
<dbReference type="AlphaFoldDB" id="A0A2H9TPX9"/>
<accession>A0A2H9TPX9</accession>